<sequence length="306" mass="33377">MENTTLIGLPKTRITTPAELAAAGYLARYRGGTRETYRVSLKLLFDWCGGLGVDVLEGMRRPVLELFARYLEDERKNSPATVAHHLSIIRGFYSFAEIDGYIDRSPAAHLRMPRVYQDESKTLGLDRMELGALIQTARASSPSDAALVTLMGMLGLRVSEACAVKIEDYQDIERGHRVLRLVGKGGKPATIPLPVPVLRALDAAAGERTSGPLLLRNKSGLPVNRKSAALTITRLCKKAGIKKNVTPHGLRHSFVTAALDAGVPLRDVQVAARHSDPRITARYDRARHNHDRHASHVVAAFLAGAA</sequence>
<dbReference type="PROSITE" id="PS51898">
    <property type="entry name" value="TYR_RECOMBINASE"/>
    <property type="match status" value="1"/>
</dbReference>
<dbReference type="InterPro" id="IPR002104">
    <property type="entry name" value="Integrase_catalytic"/>
</dbReference>
<dbReference type="GeneID" id="55006457"/>
<proteinExistence type="inferred from homology"/>
<dbReference type="InterPro" id="IPR004107">
    <property type="entry name" value="Integrase_SAM-like_N"/>
</dbReference>
<evidence type="ECO:0000259" key="10">
    <source>
        <dbReference type="PROSITE" id="PS51898"/>
    </source>
</evidence>
<protein>
    <recommendedName>
        <fullName evidence="2">Integrase</fullName>
    </recommendedName>
</protein>
<keyword evidence="7" id="KW-0233">DNA recombination</keyword>
<dbReference type="Gene3D" id="1.10.443.10">
    <property type="entry name" value="Intergrase catalytic core"/>
    <property type="match status" value="1"/>
</dbReference>
<keyword evidence="13" id="KW-1185">Reference proteome</keyword>
<dbReference type="InterPro" id="IPR013762">
    <property type="entry name" value="Integrase-like_cat_sf"/>
</dbReference>
<evidence type="ECO:0000256" key="7">
    <source>
        <dbReference type="ARBA" id="ARBA00023172"/>
    </source>
</evidence>
<dbReference type="InterPro" id="IPR010998">
    <property type="entry name" value="Integrase_recombinase_N"/>
</dbReference>
<dbReference type="PANTHER" id="PTHR30349">
    <property type="entry name" value="PHAGE INTEGRASE-RELATED"/>
    <property type="match status" value="1"/>
</dbReference>
<dbReference type="PANTHER" id="PTHR30349:SF81">
    <property type="entry name" value="TYROSINE RECOMBINASE XERC"/>
    <property type="match status" value="1"/>
</dbReference>
<evidence type="ECO:0000256" key="2">
    <source>
        <dbReference type="ARBA" id="ARBA00016082"/>
    </source>
</evidence>
<dbReference type="GO" id="GO:0006310">
    <property type="term" value="P:DNA recombination"/>
    <property type="evidence" value="ECO:0007669"/>
    <property type="project" value="UniProtKB-KW"/>
</dbReference>
<dbReference type="GO" id="GO:0016787">
    <property type="term" value="F:hydrolase activity"/>
    <property type="evidence" value="ECO:0007669"/>
    <property type="project" value="UniProtKB-KW"/>
</dbReference>
<dbReference type="PROSITE" id="PS51900">
    <property type="entry name" value="CB"/>
    <property type="match status" value="1"/>
</dbReference>
<name>A0A3G2KEE8_9CAUD</name>
<evidence type="ECO:0000256" key="8">
    <source>
        <dbReference type="ARBA" id="ARBA00023195"/>
    </source>
</evidence>
<evidence type="ECO:0000256" key="1">
    <source>
        <dbReference type="ARBA" id="ARBA00008857"/>
    </source>
</evidence>
<dbReference type="Proteomes" id="UP000277028">
    <property type="component" value="Segment"/>
</dbReference>
<dbReference type="RefSeq" id="YP_009815236.1">
    <property type="nucleotide sequence ID" value="NC_048091.1"/>
</dbReference>
<dbReference type="EMBL" id="MH834603">
    <property type="protein sequence ID" value="AYN57300.1"/>
    <property type="molecule type" value="Genomic_DNA"/>
</dbReference>
<evidence type="ECO:0000256" key="5">
    <source>
        <dbReference type="ARBA" id="ARBA00022908"/>
    </source>
</evidence>
<dbReference type="GO" id="GO:0015074">
    <property type="term" value="P:DNA integration"/>
    <property type="evidence" value="ECO:0007669"/>
    <property type="project" value="UniProtKB-KW"/>
</dbReference>
<keyword evidence="4" id="KW-0378">Hydrolase</keyword>
<dbReference type="GO" id="GO:0075713">
    <property type="term" value="P:establishment of integrated proviral latency"/>
    <property type="evidence" value="ECO:0007669"/>
    <property type="project" value="UniProtKB-KW"/>
</dbReference>
<dbReference type="SUPFAM" id="SSF56349">
    <property type="entry name" value="DNA breaking-rejoining enzymes"/>
    <property type="match status" value="1"/>
</dbReference>
<gene>
    <name evidence="12" type="primary">34</name>
    <name evidence="12" type="ORF">PBI_BRIDGETTE_34</name>
</gene>
<keyword evidence="8" id="KW-1179">Viral genome integration</keyword>
<keyword evidence="5" id="KW-0229">DNA integration</keyword>
<keyword evidence="8" id="KW-1160">Virus entry into host cell</keyword>
<dbReference type="GO" id="GO:0003677">
    <property type="term" value="F:DNA binding"/>
    <property type="evidence" value="ECO:0007669"/>
    <property type="project" value="UniProtKB-UniRule"/>
</dbReference>
<evidence type="ECO:0000259" key="11">
    <source>
        <dbReference type="PROSITE" id="PS51900"/>
    </source>
</evidence>
<evidence type="ECO:0000256" key="9">
    <source>
        <dbReference type="PROSITE-ProRule" id="PRU01248"/>
    </source>
</evidence>
<evidence type="ECO:0000256" key="6">
    <source>
        <dbReference type="ARBA" id="ARBA00023125"/>
    </source>
</evidence>
<accession>A0A3G2KEE8</accession>
<evidence type="ECO:0000313" key="12">
    <source>
        <dbReference type="EMBL" id="AYN57300.1"/>
    </source>
</evidence>
<dbReference type="KEGG" id="vg:55006457"/>
<dbReference type="InterPro" id="IPR011010">
    <property type="entry name" value="DNA_brk_join_enz"/>
</dbReference>
<evidence type="ECO:0000256" key="3">
    <source>
        <dbReference type="ARBA" id="ARBA00022679"/>
    </source>
</evidence>
<dbReference type="Pfam" id="PF00589">
    <property type="entry name" value="Phage_integrase"/>
    <property type="match status" value="1"/>
</dbReference>
<evidence type="ECO:0000256" key="4">
    <source>
        <dbReference type="ARBA" id="ARBA00022801"/>
    </source>
</evidence>
<dbReference type="Pfam" id="PF02899">
    <property type="entry name" value="Phage_int_SAM_1"/>
    <property type="match status" value="1"/>
</dbReference>
<dbReference type="GO" id="GO:0044826">
    <property type="term" value="P:viral genome integration into host DNA"/>
    <property type="evidence" value="ECO:0007669"/>
    <property type="project" value="UniProtKB-KW"/>
</dbReference>
<feature type="domain" description="Core-binding (CB)" evidence="11">
    <location>
        <begin position="16"/>
        <end position="97"/>
    </location>
</feature>
<organism evidence="12 13">
    <name type="scientific">Arthrobacter phage Bridgette</name>
    <dbReference type="NCBI Taxonomy" id="2419949"/>
    <lineage>
        <taxon>Viruses</taxon>
        <taxon>Duplodnaviria</taxon>
        <taxon>Heunggongvirae</taxon>
        <taxon>Uroviricota</taxon>
        <taxon>Caudoviricetes</taxon>
        <taxon>Bridgettevirus</taxon>
        <taxon>Bridgettevirus bridgette</taxon>
    </lineage>
</organism>
<keyword evidence="3" id="KW-0808">Transferase</keyword>
<dbReference type="GO" id="GO:0016740">
    <property type="term" value="F:transferase activity"/>
    <property type="evidence" value="ECO:0007669"/>
    <property type="project" value="UniProtKB-KW"/>
</dbReference>
<evidence type="ECO:0000313" key="13">
    <source>
        <dbReference type="Proteomes" id="UP000277028"/>
    </source>
</evidence>
<reference evidence="12 13" key="1">
    <citation type="submission" date="2018-09" db="EMBL/GenBank/DDBJ databases">
        <authorList>
            <person name="Rimple P.A."/>
            <person name="Stoner T.H."/>
            <person name="Garlena R.A."/>
            <person name="Russell D.A."/>
            <person name="Pope W.H."/>
            <person name="Jacobs-Sera D."/>
            <person name="Hatfull G.F."/>
        </authorList>
    </citation>
    <scope>NUCLEOTIDE SEQUENCE [LARGE SCALE GENOMIC DNA]</scope>
</reference>
<dbReference type="InterPro" id="IPR044068">
    <property type="entry name" value="CB"/>
</dbReference>
<comment type="similarity">
    <text evidence="1">Belongs to the 'phage' integrase family.</text>
</comment>
<keyword evidence="6 9" id="KW-0238">DNA-binding</keyword>
<dbReference type="InterPro" id="IPR050090">
    <property type="entry name" value="Tyrosine_recombinase_XerCD"/>
</dbReference>
<dbReference type="Gene3D" id="1.10.150.130">
    <property type="match status" value="1"/>
</dbReference>
<feature type="domain" description="Tyr recombinase" evidence="10">
    <location>
        <begin position="120"/>
        <end position="296"/>
    </location>
</feature>